<feature type="compositionally biased region" description="Low complexity" evidence="1">
    <location>
        <begin position="48"/>
        <end position="63"/>
    </location>
</feature>
<protein>
    <submittedName>
        <fullName evidence="2">Uncharacterized protein</fullName>
    </submittedName>
</protein>
<keyword evidence="3" id="KW-1185">Reference proteome</keyword>
<reference evidence="2 3" key="1">
    <citation type="submission" date="2016-07" db="EMBL/GenBank/DDBJ databases">
        <title>Pervasive Adenine N6-methylation of Active Genes in Fungi.</title>
        <authorList>
            <consortium name="DOE Joint Genome Institute"/>
            <person name="Mondo S.J."/>
            <person name="Dannebaum R.O."/>
            <person name="Kuo R.C."/>
            <person name="Labutti K."/>
            <person name="Haridas S."/>
            <person name="Kuo A."/>
            <person name="Salamov A."/>
            <person name="Ahrendt S.R."/>
            <person name="Lipzen A."/>
            <person name="Sullivan W."/>
            <person name="Andreopoulos W.B."/>
            <person name="Clum A."/>
            <person name="Lindquist E."/>
            <person name="Daum C."/>
            <person name="Ramamoorthy G.K."/>
            <person name="Gryganskyi A."/>
            <person name="Culley D."/>
            <person name="Magnuson J.K."/>
            <person name="James T.Y."/>
            <person name="O'Malley M.A."/>
            <person name="Stajich J.E."/>
            <person name="Spatafora J.W."/>
            <person name="Visel A."/>
            <person name="Grigoriev I.V."/>
        </authorList>
    </citation>
    <scope>NUCLEOTIDE SEQUENCE [LARGE SCALE GENOMIC DNA]</scope>
    <source>
        <strain evidence="2 3">PL171</strain>
    </source>
</reference>
<feature type="region of interest" description="Disordered" evidence="1">
    <location>
        <begin position="1"/>
        <end position="63"/>
    </location>
</feature>
<name>A0A1Y2H9A6_9FUNG</name>
<dbReference type="AlphaFoldDB" id="A0A1Y2H9A6"/>
<evidence type="ECO:0000313" key="3">
    <source>
        <dbReference type="Proteomes" id="UP000193411"/>
    </source>
</evidence>
<dbReference type="EMBL" id="MCFL01000083">
    <property type="protein sequence ID" value="ORZ30521.1"/>
    <property type="molecule type" value="Genomic_DNA"/>
</dbReference>
<proteinExistence type="predicted"/>
<sequence>MPRTKRTVDDDDDYQPQPGSAENDNDDYKDKPTAKRGRRSTNGPATLRSSKASSKSSARIPFVPDAIDDPIPIASILPPLPHATVDDTHSHNRHAAANPPFPWELPVAVPETATNWWQELIELNPGDPDSMAVHLQDVRFTTTTLLSFPDPLYLDPETFAFVGPSDFAFFQVPYLTREPYLRAIMRPKRLVDGRVDVNPLGNPRFEHCTHHLPIDDFAPLVSTKFKNTADDHRAYSKAFNLSRPEFNDT</sequence>
<comment type="caution">
    <text evidence="2">The sequence shown here is derived from an EMBL/GenBank/DDBJ whole genome shotgun (WGS) entry which is preliminary data.</text>
</comment>
<accession>A0A1Y2H9A6</accession>
<gene>
    <name evidence="2" type="ORF">BCR44DRAFT_1516981</name>
</gene>
<dbReference type="Proteomes" id="UP000193411">
    <property type="component" value="Unassembled WGS sequence"/>
</dbReference>
<organism evidence="2 3">
    <name type="scientific">Catenaria anguillulae PL171</name>
    <dbReference type="NCBI Taxonomy" id="765915"/>
    <lineage>
        <taxon>Eukaryota</taxon>
        <taxon>Fungi</taxon>
        <taxon>Fungi incertae sedis</taxon>
        <taxon>Blastocladiomycota</taxon>
        <taxon>Blastocladiomycetes</taxon>
        <taxon>Blastocladiales</taxon>
        <taxon>Catenariaceae</taxon>
        <taxon>Catenaria</taxon>
    </lineage>
</organism>
<evidence type="ECO:0000256" key="1">
    <source>
        <dbReference type="SAM" id="MobiDB-lite"/>
    </source>
</evidence>
<evidence type="ECO:0000313" key="2">
    <source>
        <dbReference type="EMBL" id="ORZ30521.1"/>
    </source>
</evidence>